<keyword evidence="3" id="KW-1185">Reference proteome</keyword>
<dbReference type="AlphaFoldDB" id="A0AAV4DLZ0"/>
<accession>A0AAV4DLZ0</accession>
<evidence type="ECO:0000256" key="1">
    <source>
        <dbReference type="SAM" id="MobiDB-lite"/>
    </source>
</evidence>
<evidence type="ECO:0000313" key="3">
    <source>
        <dbReference type="Proteomes" id="UP000735302"/>
    </source>
</evidence>
<sequence>MGGTLMARVPLEKRAIYTCTKEAALQRHTPLRKKGDLYLYKRGGTPATHTPQEKRAIYTCTKEAALQRHTPLRKKGRSIPVQKGRHSSDTHPSGKKG</sequence>
<feature type="region of interest" description="Disordered" evidence="1">
    <location>
        <begin position="68"/>
        <end position="97"/>
    </location>
</feature>
<gene>
    <name evidence="2" type="ORF">PoB_007157300</name>
</gene>
<dbReference type="Proteomes" id="UP000735302">
    <property type="component" value="Unassembled WGS sequence"/>
</dbReference>
<dbReference type="EMBL" id="BLXT01007988">
    <property type="protein sequence ID" value="GFO45068.1"/>
    <property type="molecule type" value="Genomic_DNA"/>
</dbReference>
<organism evidence="2 3">
    <name type="scientific">Plakobranchus ocellatus</name>
    <dbReference type="NCBI Taxonomy" id="259542"/>
    <lineage>
        <taxon>Eukaryota</taxon>
        <taxon>Metazoa</taxon>
        <taxon>Spiralia</taxon>
        <taxon>Lophotrochozoa</taxon>
        <taxon>Mollusca</taxon>
        <taxon>Gastropoda</taxon>
        <taxon>Heterobranchia</taxon>
        <taxon>Euthyneura</taxon>
        <taxon>Panpulmonata</taxon>
        <taxon>Sacoglossa</taxon>
        <taxon>Placobranchoidea</taxon>
        <taxon>Plakobranchidae</taxon>
        <taxon>Plakobranchus</taxon>
    </lineage>
</organism>
<name>A0AAV4DLZ0_9GAST</name>
<comment type="caution">
    <text evidence="2">The sequence shown here is derived from an EMBL/GenBank/DDBJ whole genome shotgun (WGS) entry which is preliminary data.</text>
</comment>
<evidence type="ECO:0000313" key="2">
    <source>
        <dbReference type="EMBL" id="GFO45068.1"/>
    </source>
</evidence>
<proteinExistence type="predicted"/>
<reference evidence="2 3" key="1">
    <citation type="journal article" date="2021" name="Elife">
        <title>Chloroplast acquisition without the gene transfer in kleptoplastic sea slugs, Plakobranchus ocellatus.</title>
        <authorList>
            <person name="Maeda T."/>
            <person name="Takahashi S."/>
            <person name="Yoshida T."/>
            <person name="Shimamura S."/>
            <person name="Takaki Y."/>
            <person name="Nagai Y."/>
            <person name="Toyoda A."/>
            <person name="Suzuki Y."/>
            <person name="Arimoto A."/>
            <person name="Ishii H."/>
            <person name="Satoh N."/>
            <person name="Nishiyama T."/>
            <person name="Hasebe M."/>
            <person name="Maruyama T."/>
            <person name="Minagawa J."/>
            <person name="Obokata J."/>
            <person name="Shigenobu S."/>
        </authorList>
    </citation>
    <scope>NUCLEOTIDE SEQUENCE [LARGE SCALE GENOMIC DNA]</scope>
</reference>
<protein>
    <submittedName>
        <fullName evidence="2">Uncharacterized protein</fullName>
    </submittedName>
</protein>